<feature type="region of interest" description="Disordered" evidence="1">
    <location>
        <begin position="36"/>
        <end position="81"/>
    </location>
</feature>
<gene>
    <name evidence="2" type="ORF">ACHAXA_006843</name>
</gene>
<protein>
    <submittedName>
        <fullName evidence="2">Uncharacterized protein</fullName>
    </submittedName>
</protein>
<evidence type="ECO:0000313" key="3">
    <source>
        <dbReference type="Proteomes" id="UP001530377"/>
    </source>
</evidence>
<proteinExistence type="predicted"/>
<dbReference type="EMBL" id="JALLPB020000548">
    <property type="protein sequence ID" value="KAL3808081.1"/>
    <property type="molecule type" value="Genomic_DNA"/>
</dbReference>
<feature type="compositionally biased region" description="Basic residues" evidence="1">
    <location>
        <begin position="277"/>
        <end position="290"/>
    </location>
</feature>
<feature type="compositionally biased region" description="Basic and acidic residues" evidence="1">
    <location>
        <begin position="58"/>
        <end position="67"/>
    </location>
</feature>
<evidence type="ECO:0000256" key="1">
    <source>
        <dbReference type="SAM" id="MobiDB-lite"/>
    </source>
</evidence>
<comment type="caution">
    <text evidence="2">The sequence shown here is derived from an EMBL/GenBank/DDBJ whole genome shotgun (WGS) entry which is preliminary data.</text>
</comment>
<name>A0ABD3R8K9_9STRA</name>
<feature type="compositionally biased region" description="Basic and acidic residues" evidence="1">
    <location>
        <begin position="291"/>
        <end position="305"/>
    </location>
</feature>
<keyword evidence="3" id="KW-1185">Reference proteome</keyword>
<feature type="region of interest" description="Disordered" evidence="1">
    <location>
        <begin position="169"/>
        <end position="220"/>
    </location>
</feature>
<organism evidence="2 3">
    <name type="scientific">Cyclostephanos tholiformis</name>
    <dbReference type="NCBI Taxonomy" id="382380"/>
    <lineage>
        <taxon>Eukaryota</taxon>
        <taxon>Sar</taxon>
        <taxon>Stramenopiles</taxon>
        <taxon>Ochrophyta</taxon>
        <taxon>Bacillariophyta</taxon>
        <taxon>Coscinodiscophyceae</taxon>
        <taxon>Thalassiosirophycidae</taxon>
        <taxon>Stephanodiscales</taxon>
        <taxon>Stephanodiscaceae</taxon>
        <taxon>Cyclostephanos</taxon>
    </lineage>
</organism>
<dbReference type="Proteomes" id="UP001530377">
    <property type="component" value="Unassembled WGS sequence"/>
</dbReference>
<sequence>MSSSRSTSPKLPETGGGTLSNDALYAPLSTYHADRVFIPSSTPPPHRAVPTVASATDDGNRRQEHPKKQQRQRHSLSLQTSTSLRETSLIVHLANMSDVLRPSSSRGHGPMRAVYGNMAGSSSMYGMGDVDYRSYDDIRRMLGGKLTNRSLVLFGGGIQRRLVSSSTVGIDPAARAPGNDDGLGRDRGGGGGGGWSSSSSCSGGKRRRMRAGGNGFFGSISNKRRKRTMSLDVTLSIRERRASYERHACAKTMPDTAEIPCGGECENDDVELERNTNKRRHRRRRRRGKPRHDNEVDRECEDSRPNVDIAPDGGVRDGIGAVIENLHAMWTDYIRRLVSTSMTGYTRDVAVHRDILPCSNASNYRRGISRLLAVSEHVGMPATIVECPSRRHMIDRRCVVVDETRETWKVATIVNKRGGGCKKDADDATSRSLLKSWKIVMIPKRGTAFEVDLPWYDVPYSNDDDVTTSEPKNDRMITIRLDN</sequence>
<evidence type="ECO:0000313" key="2">
    <source>
        <dbReference type="EMBL" id="KAL3808081.1"/>
    </source>
</evidence>
<feature type="region of interest" description="Disordered" evidence="1">
    <location>
        <begin position="260"/>
        <end position="312"/>
    </location>
</feature>
<reference evidence="2 3" key="1">
    <citation type="submission" date="2024-10" db="EMBL/GenBank/DDBJ databases">
        <title>Updated reference genomes for cyclostephanoid diatoms.</title>
        <authorList>
            <person name="Roberts W.R."/>
            <person name="Alverson A.J."/>
        </authorList>
    </citation>
    <scope>NUCLEOTIDE SEQUENCE [LARGE SCALE GENOMIC DNA]</scope>
    <source>
        <strain evidence="2 3">AJA228-03</strain>
    </source>
</reference>
<accession>A0ABD3R8K9</accession>
<feature type="region of interest" description="Disordered" evidence="1">
    <location>
        <begin position="1"/>
        <end position="23"/>
    </location>
</feature>
<dbReference type="AlphaFoldDB" id="A0ABD3R8K9"/>